<accession>A0A7R8W7D9</accession>
<gene>
    <name evidence="3" type="ORF">CTOB1V02_LOCUS4246</name>
</gene>
<keyword evidence="1" id="KW-0479">Metal-binding</keyword>
<dbReference type="Pfam" id="PF05147">
    <property type="entry name" value="LANC_like"/>
    <property type="match status" value="1"/>
</dbReference>
<organism evidence="3">
    <name type="scientific">Cyprideis torosa</name>
    <dbReference type="NCBI Taxonomy" id="163714"/>
    <lineage>
        <taxon>Eukaryota</taxon>
        <taxon>Metazoa</taxon>
        <taxon>Ecdysozoa</taxon>
        <taxon>Arthropoda</taxon>
        <taxon>Crustacea</taxon>
        <taxon>Oligostraca</taxon>
        <taxon>Ostracoda</taxon>
        <taxon>Podocopa</taxon>
        <taxon>Podocopida</taxon>
        <taxon>Cytherocopina</taxon>
        <taxon>Cytheroidea</taxon>
        <taxon>Cytherideidae</taxon>
        <taxon>Cyprideis</taxon>
    </lineage>
</organism>
<feature type="binding site" evidence="1">
    <location>
        <position position="17"/>
    </location>
    <ligand>
        <name>Zn(2+)</name>
        <dbReference type="ChEBI" id="CHEBI:29105"/>
    </ligand>
</feature>
<dbReference type="PANTHER" id="PTHR12736">
    <property type="entry name" value="LANC-LIKE PROTEIN"/>
    <property type="match status" value="1"/>
</dbReference>
<dbReference type="SUPFAM" id="SSF158745">
    <property type="entry name" value="LanC-like"/>
    <property type="match status" value="1"/>
</dbReference>
<sequence length="193" mass="21088">MVTWERGLLTKGDSLCHGVAGNAFAFLWLYQTTLDEMWLQRARRFAGFIIKRTPDTITDPPECPFSLYGGIAGVQLFLIHLNQPLKAVFPALQLAPLEVLRAETYATVSFVAARATGKAVWTVRLEPPDTEDESGSGGRSGRRRVSSSSTGGGGEESSTRSSPDSAILSAVASRLKHQTRFRGRQKVAKVFFV</sequence>
<dbReference type="GO" id="GO:0031179">
    <property type="term" value="P:peptide modification"/>
    <property type="evidence" value="ECO:0007669"/>
    <property type="project" value="InterPro"/>
</dbReference>
<evidence type="ECO:0000313" key="3">
    <source>
        <dbReference type="EMBL" id="CAD7226326.1"/>
    </source>
</evidence>
<feature type="binding site" evidence="1">
    <location>
        <position position="16"/>
    </location>
    <ligand>
        <name>Zn(2+)</name>
        <dbReference type="ChEBI" id="CHEBI:29105"/>
    </ligand>
</feature>
<dbReference type="GO" id="GO:0046872">
    <property type="term" value="F:metal ion binding"/>
    <property type="evidence" value="ECO:0007669"/>
    <property type="project" value="UniProtKB-KW"/>
</dbReference>
<dbReference type="GO" id="GO:0005975">
    <property type="term" value="P:carbohydrate metabolic process"/>
    <property type="evidence" value="ECO:0007669"/>
    <property type="project" value="InterPro"/>
</dbReference>
<feature type="region of interest" description="Disordered" evidence="2">
    <location>
        <begin position="124"/>
        <end position="165"/>
    </location>
</feature>
<dbReference type="InterPro" id="IPR012341">
    <property type="entry name" value="6hp_glycosidase-like_sf"/>
</dbReference>
<proteinExistence type="predicted"/>
<protein>
    <submittedName>
        <fullName evidence="3">Uncharacterized protein</fullName>
    </submittedName>
</protein>
<dbReference type="Gene3D" id="1.50.10.10">
    <property type="match status" value="1"/>
</dbReference>
<dbReference type="GO" id="GO:0005886">
    <property type="term" value="C:plasma membrane"/>
    <property type="evidence" value="ECO:0007669"/>
    <property type="project" value="TreeGrafter"/>
</dbReference>
<keyword evidence="1" id="KW-0862">Zinc</keyword>
<dbReference type="OrthoDB" id="10257263at2759"/>
<dbReference type="PANTHER" id="PTHR12736:SF7">
    <property type="entry name" value="LANC-LIKE PROTEIN 3"/>
    <property type="match status" value="1"/>
</dbReference>
<evidence type="ECO:0000256" key="1">
    <source>
        <dbReference type="PIRSR" id="PIRSR607822-1"/>
    </source>
</evidence>
<name>A0A7R8W7D9_9CRUS</name>
<evidence type="ECO:0000256" key="2">
    <source>
        <dbReference type="SAM" id="MobiDB-lite"/>
    </source>
</evidence>
<dbReference type="InterPro" id="IPR007822">
    <property type="entry name" value="LANC-like"/>
</dbReference>
<reference evidence="3" key="1">
    <citation type="submission" date="2020-11" db="EMBL/GenBank/DDBJ databases">
        <authorList>
            <person name="Tran Van P."/>
        </authorList>
    </citation>
    <scope>NUCLEOTIDE SEQUENCE</scope>
</reference>
<dbReference type="EMBL" id="OB660802">
    <property type="protein sequence ID" value="CAD7226326.1"/>
    <property type="molecule type" value="Genomic_DNA"/>
</dbReference>
<dbReference type="AlphaFoldDB" id="A0A7R8W7D9"/>